<evidence type="ECO:0000313" key="2">
    <source>
        <dbReference type="Proteomes" id="UP000675920"/>
    </source>
</evidence>
<keyword evidence="1" id="KW-0472">Membrane</keyword>
<protein>
    <submittedName>
        <fullName evidence="3">Uncharacterized protein</fullName>
    </submittedName>
</protein>
<dbReference type="RefSeq" id="WP_028311907.1">
    <property type="nucleotide sequence ID" value="NZ_AXWS01000014.1"/>
</dbReference>
<keyword evidence="1" id="KW-1133">Transmembrane helix</keyword>
<keyword evidence="1" id="KW-0812">Transmembrane</keyword>
<feature type="transmembrane region" description="Helical" evidence="1">
    <location>
        <begin position="35"/>
        <end position="54"/>
    </location>
</feature>
<accession>A0A8B6X4G3</accession>
<evidence type="ECO:0000313" key="3">
    <source>
        <dbReference type="RefSeq" id="WP_028311907.1"/>
    </source>
</evidence>
<evidence type="ECO:0000256" key="1">
    <source>
        <dbReference type="SAM" id="Phobius"/>
    </source>
</evidence>
<sequence>MSLLSGAGTLAGLCITVVALMKTIGGGTATIVDDLFALGALLFLLCVYAIFWALRTRRPQLVRRLTLLADALFLVALTLMTGAAFVLVYTVW</sequence>
<dbReference type="AlphaFoldDB" id="A0A8B6X4G3"/>
<organism evidence="2 3">
    <name type="scientific">Derxia gummosa DSM 723</name>
    <dbReference type="NCBI Taxonomy" id="1121388"/>
    <lineage>
        <taxon>Bacteria</taxon>
        <taxon>Pseudomonadati</taxon>
        <taxon>Pseudomonadota</taxon>
        <taxon>Betaproteobacteria</taxon>
        <taxon>Burkholderiales</taxon>
        <taxon>Alcaligenaceae</taxon>
        <taxon>Derxia</taxon>
    </lineage>
</organism>
<keyword evidence="2" id="KW-1185">Reference proteome</keyword>
<dbReference type="Proteomes" id="UP000675920">
    <property type="component" value="Unplaced"/>
</dbReference>
<reference evidence="3" key="1">
    <citation type="submission" date="2025-08" db="UniProtKB">
        <authorList>
            <consortium name="RefSeq"/>
        </authorList>
    </citation>
    <scope>IDENTIFICATION</scope>
</reference>
<feature type="transmembrane region" description="Helical" evidence="1">
    <location>
        <begin position="66"/>
        <end position="89"/>
    </location>
</feature>
<proteinExistence type="predicted"/>
<name>A0A8B6X4G3_9BURK</name>
<dbReference type="OrthoDB" id="9156118at2"/>